<evidence type="ECO:0000256" key="3">
    <source>
        <dbReference type="ARBA" id="ARBA00023163"/>
    </source>
</evidence>
<evidence type="ECO:0000259" key="4">
    <source>
        <dbReference type="PROSITE" id="PS50949"/>
    </source>
</evidence>
<dbReference type="GO" id="GO:0003677">
    <property type="term" value="F:DNA binding"/>
    <property type="evidence" value="ECO:0007669"/>
    <property type="project" value="UniProtKB-KW"/>
</dbReference>
<evidence type="ECO:0000313" key="6">
    <source>
        <dbReference type="Proteomes" id="UP000265419"/>
    </source>
</evidence>
<dbReference type="InterPro" id="IPR036388">
    <property type="entry name" value="WH-like_DNA-bd_sf"/>
</dbReference>
<organism evidence="5 6">
    <name type="scientific">Galactobacter valiniphilus</name>
    <dbReference type="NCBI Taxonomy" id="2676122"/>
    <lineage>
        <taxon>Bacteria</taxon>
        <taxon>Bacillati</taxon>
        <taxon>Actinomycetota</taxon>
        <taxon>Actinomycetes</taxon>
        <taxon>Micrococcales</taxon>
        <taxon>Micrococcaceae</taxon>
        <taxon>Galactobacter</taxon>
    </lineage>
</organism>
<name>A0A399JKZ6_9MICC</name>
<keyword evidence="2" id="KW-0238">DNA-binding</keyword>
<accession>A0A399JKZ6</accession>
<feature type="domain" description="HTH gntR-type" evidence="4">
    <location>
        <begin position="38"/>
        <end position="106"/>
    </location>
</feature>
<keyword evidence="1" id="KW-0805">Transcription regulation</keyword>
<dbReference type="SUPFAM" id="SSF64288">
    <property type="entry name" value="Chorismate lyase-like"/>
    <property type="match status" value="1"/>
</dbReference>
<dbReference type="PRINTS" id="PR00035">
    <property type="entry name" value="HTHGNTR"/>
</dbReference>
<protein>
    <submittedName>
        <fullName evidence="5">GntR family transcriptional regulator</fullName>
    </submittedName>
</protein>
<evidence type="ECO:0000313" key="5">
    <source>
        <dbReference type="EMBL" id="RII43206.1"/>
    </source>
</evidence>
<dbReference type="InterPro" id="IPR011663">
    <property type="entry name" value="UTRA"/>
</dbReference>
<keyword evidence="3" id="KW-0804">Transcription</keyword>
<dbReference type="GO" id="GO:0003700">
    <property type="term" value="F:DNA-binding transcription factor activity"/>
    <property type="evidence" value="ECO:0007669"/>
    <property type="project" value="InterPro"/>
</dbReference>
<dbReference type="Proteomes" id="UP000265419">
    <property type="component" value="Unassembled WGS sequence"/>
</dbReference>
<proteinExistence type="predicted"/>
<evidence type="ECO:0000256" key="1">
    <source>
        <dbReference type="ARBA" id="ARBA00023015"/>
    </source>
</evidence>
<dbReference type="SMART" id="SM00345">
    <property type="entry name" value="HTH_GNTR"/>
    <property type="match status" value="1"/>
</dbReference>
<dbReference type="PANTHER" id="PTHR44846">
    <property type="entry name" value="MANNOSYL-D-GLYCERATE TRANSPORT/METABOLISM SYSTEM REPRESSOR MNGR-RELATED"/>
    <property type="match status" value="1"/>
</dbReference>
<dbReference type="AlphaFoldDB" id="A0A399JKZ6"/>
<dbReference type="InterPro" id="IPR028978">
    <property type="entry name" value="Chorismate_lyase_/UTRA_dom_sf"/>
</dbReference>
<keyword evidence="6" id="KW-1185">Reference proteome</keyword>
<sequence>MLGSRAQGRRLVEPLRRAWAADAVGAVPAKRGERSRGPESRQAALARVIDAVLHQQSKPGDPFPSERELAEALQVSRATLRAATDGLVSRGALERLPGLGTFVPRGTGAPKVSLTSFSEDMRRRGLHPSSRVLRFEGSTATGWLAREMGLEVGAPVVYLQRLLLADGEPMAVDENYLPAARLPGLEHERAPHSLYAFLRERYGVTLEWGEDQVEAIPASLVQARLLGVGEGAPLLQLVRHAYAGDTLMNYSACFYRADRYRLSVPLTR</sequence>
<dbReference type="SMART" id="SM00866">
    <property type="entry name" value="UTRA"/>
    <property type="match status" value="1"/>
</dbReference>
<dbReference type="Gene3D" id="1.10.10.10">
    <property type="entry name" value="Winged helix-like DNA-binding domain superfamily/Winged helix DNA-binding domain"/>
    <property type="match status" value="1"/>
</dbReference>
<dbReference type="InterPro" id="IPR050679">
    <property type="entry name" value="Bact_HTH_transcr_reg"/>
</dbReference>
<dbReference type="Pfam" id="PF07702">
    <property type="entry name" value="UTRA"/>
    <property type="match status" value="1"/>
</dbReference>
<dbReference type="EMBL" id="QQXK01000005">
    <property type="protein sequence ID" value="RII43206.1"/>
    <property type="molecule type" value="Genomic_DNA"/>
</dbReference>
<evidence type="ECO:0000256" key="2">
    <source>
        <dbReference type="ARBA" id="ARBA00023125"/>
    </source>
</evidence>
<dbReference type="PROSITE" id="PS50949">
    <property type="entry name" value="HTH_GNTR"/>
    <property type="match status" value="1"/>
</dbReference>
<comment type="caution">
    <text evidence="5">The sequence shown here is derived from an EMBL/GenBank/DDBJ whole genome shotgun (WGS) entry which is preliminary data.</text>
</comment>
<dbReference type="InterPro" id="IPR036390">
    <property type="entry name" value="WH_DNA-bd_sf"/>
</dbReference>
<dbReference type="InterPro" id="IPR000524">
    <property type="entry name" value="Tscrpt_reg_HTH_GntR"/>
</dbReference>
<gene>
    <name evidence="5" type="ORF">DWB68_03860</name>
</gene>
<dbReference type="Gene3D" id="3.40.1410.10">
    <property type="entry name" value="Chorismate lyase-like"/>
    <property type="match status" value="1"/>
</dbReference>
<reference evidence="5 6" key="1">
    <citation type="submission" date="2018-07" db="EMBL/GenBank/DDBJ databases">
        <title>Arthrobacter sp. nov., isolated from raw cow's milk with high bacterial count.</title>
        <authorList>
            <person name="Hahne J."/>
            <person name="Isele D."/>
            <person name="Lipski A."/>
        </authorList>
    </citation>
    <scope>NUCLEOTIDE SEQUENCE [LARGE SCALE GENOMIC DNA]</scope>
    <source>
        <strain evidence="5 6">JZ R-35</strain>
    </source>
</reference>
<dbReference type="GO" id="GO:0045892">
    <property type="term" value="P:negative regulation of DNA-templated transcription"/>
    <property type="evidence" value="ECO:0007669"/>
    <property type="project" value="TreeGrafter"/>
</dbReference>
<dbReference type="CDD" id="cd07377">
    <property type="entry name" value="WHTH_GntR"/>
    <property type="match status" value="1"/>
</dbReference>
<dbReference type="SUPFAM" id="SSF46785">
    <property type="entry name" value="Winged helix' DNA-binding domain"/>
    <property type="match status" value="1"/>
</dbReference>
<dbReference type="Pfam" id="PF00392">
    <property type="entry name" value="GntR"/>
    <property type="match status" value="1"/>
</dbReference>
<dbReference type="PANTHER" id="PTHR44846:SF1">
    <property type="entry name" value="MANNOSYL-D-GLYCERATE TRANSPORT_METABOLISM SYSTEM REPRESSOR MNGR-RELATED"/>
    <property type="match status" value="1"/>
</dbReference>